<dbReference type="PANTHER" id="PTHR45794:SF1">
    <property type="entry name" value="LEUCINE--TRNA LIGASE, CYTOPLASMIC"/>
    <property type="match status" value="1"/>
</dbReference>
<dbReference type="EMBL" id="KE747827">
    <property type="protein sequence ID" value="RMZ71551.1"/>
    <property type="molecule type" value="Genomic_DNA"/>
</dbReference>
<organism evidence="11 12">
    <name type="scientific">Pyrenophora seminiperda CCB06</name>
    <dbReference type="NCBI Taxonomy" id="1302712"/>
    <lineage>
        <taxon>Eukaryota</taxon>
        <taxon>Fungi</taxon>
        <taxon>Dikarya</taxon>
        <taxon>Ascomycota</taxon>
        <taxon>Pezizomycotina</taxon>
        <taxon>Dothideomycetes</taxon>
        <taxon>Pleosporomycetidae</taxon>
        <taxon>Pleosporales</taxon>
        <taxon>Pleosporineae</taxon>
        <taxon>Pleosporaceae</taxon>
        <taxon>Pyrenophora</taxon>
    </lineage>
</organism>
<accession>A0A3M7MAK4</accession>
<dbReference type="EC" id="6.1.1.4" evidence="2"/>
<evidence type="ECO:0000256" key="6">
    <source>
        <dbReference type="ARBA" id="ARBA00022917"/>
    </source>
</evidence>
<dbReference type="PANTHER" id="PTHR45794">
    <property type="entry name" value="LEUCYL-TRNA SYNTHETASE"/>
    <property type="match status" value="1"/>
</dbReference>
<evidence type="ECO:0000256" key="9">
    <source>
        <dbReference type="ARBA" id="ARBA00047469"/>
    </source>
</evidence>
<evidence type="ECO:0000256" key="2">
    <source>
        <dbReference type="ARBA" id="ARBA00013164"/>
    </source>
</evidence>
<keyword evidence="6" id="KW-0648">Protein biosynthesis</keyword>
<evidence type="ECO:0000256" key="8">
    <source>
        <dbReference type="ARBA" id="ARBA00030520"/>
    </source>
</evidence>
<dbReference type="InterPro" id="IPR004493">
    <property type="entry name" value="Leu-tRNA-synth_Ia_arc/euk"/>
</dbReference>
<protein>
    <recommendedName>
        <fullName evidence="2">leucine--tRNA ligase</fullName>
        <ecNumber evidence="2">6.1.1.4</ecNumber>
    </recommendedName>
    <alternativeName>
        <fullName evidence="8">Leucyl-tRNA synthetase</fullName>
    </alternativeName>
</protein>
<evidence type="ECO:0000256" key="7">
    <source>
        <dbReference type="ARBA" id="ARBA00023146"/>
    </source>
</evidence>
<keyword evidence="7" id="KW-0030">Aminoacyl-tRNA synthetase</keyword>
<dbReference type="AlphaFoldDB" id="A0A3M7MAK4"/>
<evidence type="ECO:0000256" key="1">
    <source>
        <dbReference type="ARBA" id="ARBA00005594"/>
    </source>
</evidence>
<evidence type="ECO:0000256" key="5">
    <source>
        <dbReference type="ARBA" id="ARBA00022840"/>
    </source>
</evidence>
<dbReference type="Pfam" id="PF00133">
    <property type="entry name" value="tRNA-synt_1"/>
    <property type="match status" value="1"/>
</dbReference>
<dbReference type="InterPro" id="IPR014729">
    <property type="entry name" value="Rossmann-like_a/b/a_fold"/>
</dbReference>
<dbReference type="SUPFAM" id="SSF52374">
    <property type="entry name" value="Nucleotidylyl transferase"/>
    <property type="match status" value="1"/>
</dbReference>
<keyword evidence="3" id="KW-0436">Ligase</keyword>
<keyword evidence="5" id="KW-0067">ATP-binding</keyword>
<keyword evidence="12" id="KW-1185">Reference proteome</keyword>
<sequence length="133" mass="14551">MAYPYMNGSLHAGHSFTVSKVEFAAGFARMQGKKSLFPMGFHCTGMPIKACADKLVNEGKLLGKNFEGYTEEDAAEDKANATPAVSTKHEDVTKFTAKKGKAASKVVKKKYQFQIMQALGIPKEEIHLFADTD</sequence>
<dbReference type="GO" id="GO:0004823">
    <property type="term" value="F:leucine-tRNA ligase activity"/>
    <property type="evidence" value="ECO:0007669"/>
    <property type="project" value="UniProtKB-EC"/>
</dbReference>
<comment type="catalytic activity">
    <reaction evidence="9">
        <text>tRNA(Leu) + L-leucine + ATP = L-leucyl-tRNA(Leu) + AMP + diphosphate</text>
        <dbReference type="Rhea" id="RHEA:11688"/>
        <dbReference type="Rhea" id="RHEA-COMP:9613"/>
        <dbReference type="Rhea" id="RHEA-COMP:9622"/>
        <dbReference type="ChEBI" id="CHEBI:30616"/>
        <dbReference type="ChEBI" id="CHEBI:33019"/>
        <dbReference type="ChEBI" id="CHEBI:57427"/>
        <dbReference type="ChEBI" id="CHEBI:78442"/>
        <dbReference type="ChEBI" id="CHEBI:78494"/>
        <dbReference type="ChEBI" id="CHEBI:456215"/>
        <dbReference type="EC" id="6.1.1.4"/>
    </reaction>
</comment>
<evidence type="ECO:0000259" key="10">
    <source>
        <dbReference type="Pfam" id="PF00133"/>
    </source>
</evidence>
<dbReference type="GO" id="GO:0005524">
    <property type="term" value="F:ATP binding"/>
    <property type="evidence" value="ECO:0007669"/>
    <property type="project" value="UniProtKB-KW"/>
</dbReference>
<dbReference type="Gene3D" id="3.40.50.620">
    <property type="entry name" value="HUPs"/>
    <property type="match status" value="1"/>
</dbReference>
<evidence type="ECO:0000256" key="3">
    <source>
        <dbReference type="ARBA" id="ARBA00022598"/>
    </source>
</evidence>
<dbReference type="Proteomes" id="UP000265663">
    <property type="component" value="Unassembled WGS sequence"/>
</dbReference>
<dbReference type="InterPro" id="IPR002300">
    <property type="entry name" value="aa-tRNA-synth_Ia"/>
</dbReference>
<name>A0A3M7MAK4_9PLEO</name>
<proteinExistence type="inferred from homology"/>
<evidence type="ECO:0000313" key="12">
    <source>
        <dbReference type="Proteomes" id="UP000265663"/>
    </source>
</evidence>
<evidence type="ECO:0000313" key="11">
    <source>
        <dbReference type="EMBL" id="RMZ71551.1"/>
    </source>
</evidence>
<feature type="domain" description="Aminoacyl-tRNA synthetase class Ia" evidence="10">
    <location>
        <begin position="4"/>
        <end position="57"/>
    </location>
</feature>
<evidence type="ECO:0000256" key="4">
    <source>
        <dbReference type="ARBA" id="ARBA00022741"/>
    </source>
</evidence>
<dbReference type="OrthoDB" id="5419333at2759"/>
<gene>
    <name evidence="11" type="ORF">GMOD_00006676</name>
</gene>
<reference evidence="11 12" key="1">
    <citation type="journal article" date="2014" name="PLoS ONE">
        <title>De novo Genome Assembly of the Fungal Plant Pathogen Pyrenophora semeniperda.</title>
        <authorList>
            <person name="Soliai M.M."/>
            <person name="Meyer S.E."/>
            <person name="Udall J.A."/>
            <person name="Elzinga D.E."/>
            <person name="Hermansen R.A."/>
            <person name="Bodily P.M."/>
            <person name="Hart A.A."/>
            <person name="Coleman C.E."/>
        </authorList>
    </citation>
    <scope>NUCLEOTIDE SEQUENCE [LARGE SCALE GENOMIC DNA]</scope>
    <source>
        <strain evidence="11 12">CCB06</strain>
        <tissue evidence="11">Mycelium</tissue>
    </source>
</reference>
<keyword evidence="4" id="KW-0547">Nucleotide-binding</keyword>
<comment type="similarity">
    <text evidence="1">Belongs to the class-I aminoacyl-tRNA synthetase family.</text>
</comment>
<dbReference type="GO" id="GO:0006429">
    <property type="term" value="P:leucyl-tRNA aminoacylation"/>
    <property type="evidence" value="ECO:0007669"/>
    <property type="project" value="InterPro"/>
</dbReference>